<keyword evidence="1" id="KW-0812">Transmembrane</keyword>
<accession>A0A0F9X7N1</accession>
<dbReference type="Pfam" id="PF06055">
    <property type="entry name" value="ExoD"/>
    <property type="match status" value="1"/>
</dbReference>
<dbReference type="PANTHER" id="PTHR41795">
    <property type="entry name" value="EXOPOLYSACCHARIDE SYNTHESIS PROTEIN"/>
    <property type="match status" value="1"/>
</dbReference>
<keyword evidence="1" id="KW-1133">Transmembrane helix</keyword>
<keyword evidence="1" id="KW-0472">Membrane</keyword>
<name>A0A0F9X7N1_9ZZZZ</name>
<proteinExistence type="predicted"/>
<dbReference type="InterPro" id="IPR010331">
    <property type="entry name" value="ExoD"/>
</dbReference>
<evidence type="ECO:0000256" key="1">
    <source>
        <dbReference type="SAM" id="Phobius"/>
    </source>
</evidence>
<gene>
    <name evidence="2" type="ORF">LCGC14_0183030</name>
</gene>
<feature type="transmembrane region" description="Helical" evidence="1">
    <location>
        <begin position="120"/>
        <end position="143"/>
    </location>
</feature>
<dbReference type="PIRSF" id="PIRSF033239">
    <property type="entry name" value="ExoD"/>
    <property type="match status" value="1"/>
</dbReference>
<feature type="transmembrane region" description="Helical" evidence="1">
    <location>
        <begin position="149"/>
        <end position="168"/>
    </location>
</feature>
<feature type="transmembrane region" description="Helical" evidence="1">
    <location>
        <begin position="57"/>
        <end position="77"/>
    </location>
</feature>
<comment type="caution">
    <text evidence="2">The sequence shown here is derived from an EMBL/GenBank/DDBJ whole genome shotgun (WGS) entry which is preliminary data.</text>
</comment>
<sequence>MPDSPQNLEQMLEHIASLTPDDDRLSMRQVVESIGSRSFGPMLLIMGITLFSPLSGIPGMAVFAGLFVMLIAVQMLVGRKNFWLPAFILNRSVPQAKLAKAITWVKPTARRIDRLIKPRLNFMLHPSSTYLIAGLCVTVAAGLPFLELVPFSSSIVGLALAILGLALVARDGLLVLIAVGCILAAGSLLATKLL</sequence>
<feature type="transmembrane region" description="Helical" evidence="1">
    <location>
        <begin position="173"/>
        <end position="191"/>
    </location>
</feature>
<evidence type="ECO:0008006" key="3">
    <source>
        <dbReference type="Google" id="ProtNLM"/>
    </source>
</evidence>
<evidence type="ECO:0000313" key="2">
    <source>
        <dbReference type="EMBL" id="KKN94976.1"/>
    </source>
</evidence>
<dbReference type="EMBL" id="LAZR01000074">
    <property type="protein sequence ID" value="KKN94976.1"/>
    <property type="molecule type" value="Genomic_DNA"/>
</dbReference>
<reference evidence="2" key="1">
    <citation type="journal article" date="2015" name="Nature">
        <title>Complex archaea that bridge the gap between prokaryotes and eukaryotes.</title>
        <authorList>
            <person name="Spang A."/>
            <person name="Saw J.H."/>
            <person name="Jorgensen S.L."/>
            <person name="Zaremba-Niedzwiedzka K."/>
            <person name="Martijn J."/>
            <person name="Lind A.E."/>
            <person name="van Eijk R."/>
            <person name="Schleper C."/>
            <person name="Guy L."/>
            <person name="Ettema T.J."/>
        </authorList>
    </citation>
    <scope>NUCLEOTIDE SEQUENCE</scope>
</reference>
<dbReference type="AlphaFoldDB" id="A0A0F9X7N1"/>
<protein>
    <recommendedName>
        <fullName evidence="3">Exopolysaccharide synthesis, ExoD</fullName>
    </recommendedName>
</protein>
<dbReference type="PANTHER" id="PTHR41795:SF1">
    <property type="entry name" value="EXOPOLYSACCHARIDE SYNTHESIS PROTEIN"/>
    <property type="match status" value="1"/>
</dbReference>
<organism evidence="2">
    <name type="scientific">marine sediment metagenome</name>
    <dbReference type="NCBI Taxonomy" id="412755"/>
    <lineage>
        <taxon>unclassified sequences</taxon>
        <taxon>metagenomes</taxon>
        <taxon>ecological metagenomes</taxon>
    </lineage>
</organism>